<keyword evidence="1" id="KW-0732">Signal</keyword>
<dbReference type="SMART" id="SM00186">
    <property type="entry name" value="FBG"/>
    <property type="match status" value="1"/>
</dbReference>
<evidence type="ECO:0000313" key="3">
    <source>
        <dbReference type="EMBL" id="KPU74087.1"/>
    </source>
</evidence>
<reference evidence="3 4" key="1">
    <citation type="journal article" date="2007" name="Nature">
        <title>Evolution of genes and genomes on the Drosophila phylogeny.</title>
        <authorList>
            <consortium name="Drosophila 12 Genomes Consortium"/>
            <person name="Clark A.G."/>
            <person name="Eisen M.B."/>
            <person name="Smith D.R."/>
            <person name="Bergman C.M."/>
            <person name="Oliver B."/>
            <person name="Markow T.A."/>
            <person name="Kaufman T.C."/>
            <person name="Kellis M."/>
            <person name="Gelbart W."/>
            <person name="Iyer V.N."/>
            <person name="Pollard D.A."/>
            <person name="Sackton T.B."/>
            <person name="Larracuente A.M."/>
            <person name="Singh N.D."/>
            <person name="Abad J.P."/>
            <person name="Abt D.N."/>
            <person name="Adryan B."/>
            <person name="Aguade M."/>
            <person name="Akashi H."/>
            <person name="Anderson W.W."/>
            <person name="Aquadro C.F."/>
            <person name="Ardell D.H."/>
            <person name="Arguello R."/>
            <person name="Artieri C.G."/>
            <person name="Barbash D.A."/>
            <person name="Barker D."/>
            <person name="Barsanti P."/>
            <person name="Batterham P."/>
            <person name="Batzoglou S."/>
            <person name="Begun D."/>
            <person name="Bhutkar A."/>
            <person name="Blanco E."/>
            <person name="Bosak S.A."/>
            <person name="Bradley R.K."/>
            <person name="Brand A.D."/>
            <person name="Brent M.R."/>
            <person name="Brooks A.N."/>
            <person name="Brown R.H."/>
            <person name="Butlin R.K."/>
            <person name="Caggese C."/>
            <person name="Calvi B.R."/>
            <person name="Bernardo de Carvalho A."/>
            <person name="Caspi A."/>
            <person name="Castrezana S."/>
            <person name="Celniker S.E."/>
            <person name="Chang J.L."/>
            <person name="Chapple C."/>
            <person name="Chatterji S."/>
            <person name="Chinwalla A."/>
            <person name="Civetta A."/>
            <person name="Clifton S.W."/>
            <person name="Comeron J.M."/>
            <person name="Costello J.C."/>
            <person name="Coyne J.A."/>
            <person name="Daub J."/>
            <person name="David R.G."/>
            <person name="Delcher A.L."/>
            <person name="Delehaunty K."/>
            <person name="Do C.B."/>
            <person name="Ebling H."/>
            <person name="Edwards K."/>
            <person name="Eickbush T."/>
            <person name="Evans J.D."/>
            <person name="Filipski A."/>
            <person name="Findeiss S."/>
            <person name="Freyhult E."/>
            <person name="Fulton L."/>
            <person name="Fulton R."/>
            <person name="Garcia A.C."/>
            <person name="Gardiner A."/>
            <person name="Garfield D.A."/>
            <person name="Garvin B.E."/>
            <person name="Gibson G."/>
            <person name="Gilbert D."/>
            <person name="Gnerre S."/>
            <person name="Godfrey J."/>
            <person name="Good R."/>
            <person name="Gotea V."/>
            <person name="Gravely B."/>
            <person name="Greenberg A.J."/>
            <person name="Griffiths-Jones S."/>
            <person name="Gross S."/>
            <person name="Guigo R."/>
            <person name="Gustafson E.A."/>
            <person name="Haerty W."/>
            <person name="Hahn M.W."/>
            <person name="Halligan D.L."/>
            <person name="Halpern A.L."/>
            <person name="Halter G.M."/>
            <person name="Han M.V."/>
            <person name="Heger A."/>
            <person name="Hillier L."/>
            <person name="Hinrichs A.S."/>
            <person name="Holmes I."/>
            <person name="Hoskins R.A."/>
            <person name="Hubisz M.J."/>
            <person name="Hultmark D."/>
            <person name="Huntley M.A."/>
            <person name="Jaffe D.B."/>
            <person name="Jagadeeshan S."/>
            <person name="Jeck W.R."/>
            <person name="Johnson J."/>
            <person name="Jones C.D."/>
            <person name="Jordan W.C."/>
            <person name="Karpen G.H."/>
            <person name="Kataoka E."/>
            <person name="Keightley P.D."/>
            <person name="Kheradpour P."/>
            <person name="Kirkness E.F."/>
            <person name="Koerich L.B."/>
            <person name="Kristiansen K."/>
            <person name="Kudrna D."/>
            <person name="Kulathinal R.J."/>
            <person name="Kumar S."/>
            <person name="Kwok R."/>
            <person name="Lander E."/>
            <person name="Langley C.H."/>
            <person name="Lapoint R."/>
            <person name="Lazzaro B.P."/>
            <person name="Lee S.J."/>
            <person name="Levesque L."/>
            <person name="Li R."/>
            <person name="Lin C.F."/>
            <person name="Lin M.F."/>
            <person name="Lindblad-Toh K."/>
            <person name="Llopart A."/>
            <person name="Long M."/>
            <person name="Low L."/>
            <person name="Lozovsky E."/>
            <person name="Lu J."/>
            <person name="Luo M."/>
            <person name="Machado C.A."/>
            <person name="Makalowski W."/>
            <person name="Marzo M."/>
            <person name="Matsuda M."/>
            <person name="Matzkin L."/>
            <person name="McAllister B."/>
            <person name="McBride C.S."/>
            <person name="McKernan B."/>
            <person name="McKernan K."/>
            <person name="Mendez-Lago M."/>
            <person name="Minx P."/>
            <person name="Mollenhauer M.U."/>
            <person name="Montooth K."/>
            <person name="Mount S.M."/>
            <person name="Mu X."/>
            <person name="Myers E."/>
            <person name="Negre B."/>
            <person name="Newfeld S."/>
            <person name="Nielsen R."/>
            <person name="Noor M.A."/>
            <person name="O'Grady P."/>
            <person name="Pachter L."/>
            <person name="Papaceit M."/>
            <person name="Parisi M.J."/>
            <person name="Parisi M."/>
            <person name="Parts L."/>
            <person name="Pedersen J.S."/>
            <person name="Pesole G."/>
            <person name="Phillippy A.M."/>
            <person name="Ponting C.P."/>
            <person name="Pop M."/>
            <person name="Porcelli D."/>
            <person name="Powell J.R."/>
            <person name="Prohaska S."/>
            <person name="Pruitt K."/>
            <person name="Puig M."/>
            <person name="Quesneville H."/>
            <person name="Ram K.R."/>
            <person name="Rand D."/>
            <person name="Rasmussen M.D."/>
            <person name="Reed L.K."/>
            <person name="Reenan R."/>
            <person name="Reily A."/>
            <person name="Remington K.A."/>
            <person name="Rieger T.T."/>
            <person name="Ritchie M.G."/>
            <person name="Robin C."/>
            <person name="Rogers Y.H."/>
            <person name="Rohde C."/>
            <person name="Rozas J."/>
            <person name="Rubenfield M.J."/>
            <person name="Ruiz A."/>
            <person name="Russo S."/>
            <person name="Salzberg S.L."/>
            <person name="Sanchez-Gracia A."/>
            <person name="Saranga D.J."/>
            <person name="Sato H."/>
            <person name="Schaeffer S.W."/>
            <person name="Schatz M.C."/>
            <person name="Schlenke T."/>
            <person name="Schwartz R."/>
            <person name="Segarra C."/>
            <person name="Singh R.S."/>
            <person name="Sirot L."/>
            <person name="Sirota M."/>
            <person name="Sisneros N.B."/>
            <person name="Smith C.D."/>
            <person name="Smith T.F."/>
            <person name="Spieth J."/>
            <person name="Stage D.E."/>
            <person name="Stark A."/>
            <person name="Stephan W."/>
            <person name="Strausberg R.L."/>
            <person name="Strempel S."/>
            <person name="Sturgill D."/>
            <person name="Sutton G."/>
            <person name="Sutton G.G."/>
            <person name="Tao W."/>
            <person name="Teichmann S."/>
            <person name="Tobari Y.N."/>
            <person name="Tomimura Y."/>
            <person name="Tsolas J.M."/>
            <person name="Valente V.L."/>
            <person name="Venter E."/>
            <person name="Venter J.C."/>
            <person name="Vicario S."/>
            <person name="Vieira F.G."/>
            <person name="Vilella A.J."/>
            <person name="Villasante A."/>
            <person name="Walenz B."/>
            <person name="Wang J."/>
            <person name="Wasserman M."/>
            <person name="Watts T."/>
            <person name="Wilson D."/>
            <person name="Wilson R.K."/>
            <person name="Wing R.A."/>
            <person name="Wolfner M.F."/>
            <person name="Wong A."/>
            <person name="Wong G.K."/>
            <person name="Wu C.I."/>
            <person name="Wu G."/>
            <person name="Yamamoto D."/>
            <person name="Yang H.P."/>
            <person name="Yang S.P."/>
            <person name="Yorke J.A."/>
            <person name="Yoshida K."/>
            <person name="Zdobnov E."/>
            <person name="Zhang P."/>
            <person name="Zhang Y."/>
            <person name="Zimin A.V."/>
            <person name="Baldwin J."/>
            <person name="Abdouelleil A."/>
            <person name="Abdulkadir J."/>
            <person name="Abebe A."/>
            <person name="Abera B."/>
            <person name="Abreu J."/>
            <person name="Acer S.C."/>
            <person name="Aftuck L."/>
            <person name="Alexander A."/>
            <person name="An P."/>
            <person name="Anderson E."/>
            <person name="Anderson S."/>
            <person name="Arachi H."/>
            <person name="Azer M."/>
            <person name="Bachantsang P."/>
            <person name="Barry A."/>
            <person name="Bayul T."/>
            <person name="Berlin A."/>
            <person name="Bessette D."/>
            <person name="Bloom T."/>
            <person name="Blye J."/>
            <person name="Boguslavskiy L."/>
            <person name="Bonnet C."/>
            <person name="Boukhgalter B."/>
            <person name="Bourzgui I."/>
            <person name="Brown A."/>
            <person name="Cahill P."/>
            <person name="Channer S."/>
            <person name="Cheshatsang Y."/>
            <person name="Chuda L."/>
            <person name="Citroen M."/>
            <person name="Collymore A."/>
            <person name="Cooke P."/>
            <person name="Costello M."/>
            <person name="D'Aco K."/>
            <person name="Daza R."/>
            <person name="De Haan G."/>
            <person name="DeGray S."/>
            <person name="DeMaso C."/>
            <person name="Dhargay N."/>
            <person name="Dooley K."/>
            <person name="Dooley E."/>
            <person name="Doricent M."/>
            <person name="Dorje P."/>
            <person name="Dorjee K."/>
            <person name="Dupes A."/>
            <person name="Elong R."/>
            <person name="Falk J."/>
            <person name="Farina A."/>
            <person name="Faro S."/>
            <person name="Ferguson D."/>
            <person name="Fisher S."/>
            <person name="Foley C.D."/>
            <person name="Franke A."/>
            <person name="Friedrich D."/>
            <person name="Gadbois L."/>
            <person name="Gearin G."/>
            <person name="Gearin C.R."/>
            <person name="Giannoukos G."/>
            <person name="Goode T."/>
            <person name="Graham J."/>
            <person name="Grandbois E."/>
            <person name="Grewal S."/>
            <person name="Gyaltsen K."/>
            <person name="Hafez N."/>
            <person name="Hagos B."/>
            <person name="Hall J."/>
            <person name="Henson C."/>
            <person name="Hollinger A."/>
            <person name="Honan T."/>
            <person name="Huard M.D."/>
            <person name="Hughes L."/>
            <person name="Hurhula B."/>
            <person name="Husby M.E."/>
            <person name="Kamat A."/>
            <person name="Kanga B."/>
            <person name="Kashin S."/>
            <person name="Khazanovich D."/>
            <person name="Kisner P."/>
            <person name="Lance K."/>
            <person name="Lara M."/>
            <person name="Lee W."/>
            <person name="Lennon N."/>
            <person name="Letendre F."/>
            <person name="LeVine R."/>
            <person name="Lipovsky A."/>
            <person name="Liu X."/>
            <person name="Liu J."/>
            <person name="Liu S."/>
            <person name="Lokyitsang T."/>
            <person name="Lokyitsang Y."/>
            <person name="Lubonja R."/>
            <person name="Lui A."/>
            <person name="MacDonald P."/>
            <person name="Magnisalis V."/>
            <person name="Maru K."/>
            <person name="Matthews C."/>
            <person name="McCusker W."/>
            <person name="McDonough S."/>
            <person name="Mehta T."/>
            <person name="Meldrim J."/>
            <person name="Meneus L."/>
            <person name="Mihai O."/>
            <person name="Mihalev A."/>
            <person name="Mihova T."/>
            <person name="Mittelman R."/>
            <person name="Mlenga V."/>
            <person name="Montmayeur A."/>
            <person name="Mulrain L."/>
            <person name="Navidi A."/>
            <person name="Naylor J."/>
            <person name="Negash T."/>
            <person name="Nguyen T."/>
            <person name="Nguyen N."/>
            <person name="Nicol R."/>
            <person name="Norbu C."/>
            <person name="Norbu N."/>
            <person name="Novod N."/>
            <person name="O'Neill B."/>
            <person name="Osman S."/>
            <person name="Markiewicz E."/>
            <person name="Oyono O.L."/>
            <person name="Patti C."/>
            <person name="Phunkhang P."/>
            <person name="Pierre F."/>
            <person name="Priest M."/>
            <person name="Raghuraman S."/>
            <person name="Rege F."/>
            <person name="Reyes R."/>
            <person name="Rise C."/>
            <person name="Rogov P."/>
            <person name="Ross K."/>
            <person name="Ryan E."/>
            <person name="Settipalli S."/>
            <person name="Shea T."/>
            <person name="Sherpa N."/>
            <person name="Shi L."/>
            <person name="Shih D."/>
            <person name="Sparrow T."/>
            <person name="Spaulding J."/>
            <person name="Stalker J."/>
            <person name="Stange-Thomann N."/>
            <person name="Stavropoulos S."/>
            <person name="Stone C."/>
            <person name="Strader C."/>
            <person name="Tesfaye S."/>
            <person name="Thomson T."/>
            <person name="Thoulutsang Y."/>
            <person name="Thoulutsang D."/>
            <person name="Topham K."/>
            <person name="Topping I."/>
            <person name="Tsamla T."/>
            <person name="Vassiliev H."/>
            <person name="Vo A."/>
            <person name="Wangchuk T."/>
            <person name="Wangdi T."/>
            <person name="Weiand M."/>
            <person name="Wilkinson J."/>
            <person name="Wilson A."/>
            <person name="Yadav S."/>
            <person name="Young G."/>
            <person name="Yu Q."/>
            <person name="Zembek L."/>
            <person name="Zhong D."/>
            <person name="Zimmer A."/>
            <person name="Zwirko Z."/>
            <person name="Jaffe D.B."/>
            <person name="Alvarez P."/>
            <person name="Brockman W."/>
            <person name="Butler J."/>
            <person name="Chin C."/>
            <person name="Gnerre S."/>
            <person name="Grabherr M."/>
            <person name="Kleber M."/>
            <person name="Mauceli E."/>
            <person name="MacCallum I."/>
        </authorList>
    </citation>
    <scope>NUCLEOTIDE SEQUENCE [LARGE SCALE GENOMIC DNA]</scope>
    <source>
        <strain evidence="4">Tucson 14024-0371.13</strain>
    </source>
</reference>
<feature type="signal peptide" evidence="1">
    <location>
        <begin position="1"/>
        <end position="16"/>
    </location>
</feature>
<dbReference type="GeneID" id="26515160"/>
<sequence length="205" mass="24101">MILKAVFLFLIPVSLGYVEDLPDRCPSAQDELFVYPKIQFPGLEPFQVRCYSDGEFGSGWMEVFFKFYDSWVFNLTYDQYINGFGHVEYQHFIGLEKLHILTNRKPHEVFIEILNYERGYRVRCENFVVGDRSEGYSLKRLDGCSEDTESLQLIQGTKFSTFDRDLDGSPDHNWAKELGLGFWFSAGKPILEKRKLLYLFIRRKD</sequence>
<dbReference type="Gene3D" id="4.10.530.10">
    <property type="entry name" value="Gamma-fibrinogen Carboxyl Terminal Fragment, domain 2"/>
    <property type="match status" value="1"/>
</dbReference>
<dbReference type="PANTHER" id="PTHR19143">
    <property type="entry name" value="FIBRINOGEN/TENASCIN/ANGIOPOEITIN"/>
    <property type="match status" value="1"/>
</dbReference>
<dbReference type="Pfam" id="PF00147">
    <property type="entry name" value="Fibrinogen_C"/>
    <property type="match status" value="1"/>
</dbReference>
<feature type="domain" description="Fibrinogen C-terminal" evidence="2">
    <location>
        <begin position="16"/>
        <end position="186"/>
    </location>
</feature>
<keyword evidence="4" id="KW-1185">Reference proteome</keyword>
<dbReference type="InterPro" id="IPR002181">
    <property type="entry name" value="Fibrinogen_a/b/g_C_dom"/>
</dbReference>
<dbReference type="Gene3D" id="3.90.215.10">
    <property type="entry name" value="Gamma Fibrinogen, chain A, domain 1"/>
    <property type="match status" value="1"/>
</dbReference>
<dbReference type="SUPFAM" id="SSF56496">
    <property type="entry name" value="Fibrinogen C-terminal domain-like"/>
    <property type="match status" value="1"/>
</dbReference>
<feature type="chain" id="PRO_5006155076" description="Fibrinogen C-terminal domain-containing protein" evidence="1">
    <location>
        <begin position="17"/>
        <end position="205"/>
    </location>
</feature>
<protein>
    <recommendedName>
        <fullName evidence="2">Fibrinogen C-terminal domain-containing protein</fullName>
    </recommendedName>
</protein>
<name>A0A0P9A6P1_DROAN</name>
<proteinExistence type="predicted"/>
<accession>A0A0P9A6P1</accession>
<dbReference type="OrthoDB" id="6145874at2759"/>
<dbReference type="InterPro" id="IPR014716">
    <property type="entry name" value="Fibrinogen_a/b/g_C_1"/>
</dbReference>
<dbReference type="InterPro" id="IPR050373">
    <property type="entry name" value="Fibrinogen_C-term_domain"/>
</dbReference>
<evidence type="ECO:0000313" key="4">
    <source>
        <dbReference type="Proteomes" id="UP000007801"/>
    </source>
</evidence>
<evidence type="ECO:0000259" key="2">
    <source>
        <dbReference type="PROSITE" id="PS51406"/>
    </source>
</evidence>
<dbReference type="EMBL" id="CH902632">
    <property type="protein sequence ID" value="KPU74087.1"/>
    <property type="molecule type" value="Genomic_DNA"/>
</dbReference>
<dbReference type="KEGG" id="dan:26515160"/>
<dbReference type="AlphaFoldDB" id="A0A0P9A6P1"/>
<dbReference type="InterPro" id="IPR036056">
    <property type="entry name" value="Fibrinogen-like_C"/>
</dbReference>
<gene>
    <name evidence="3" type="primary">Dana\GF27751</name>
    <name evidence="3" type="ORF">GF27751</name>
</gene>
<evidence type="ECO:0000256" key="1">
    <source>
        <dbReference type="SAM" id="SignalP"/>
    </source>
</evidence>
<dbReference type="PROSITE" id="PS51406">
    <property type="entry name" value="FIBRINOGEN_C_2"/>
    <property type="match status" value="1"/>
</dbReference>
<organism evidence="3 4">
    <name type="scientific">Drosophila ananassae</name>
    <name type="common">Fruit fly</name>
    <dbReference type="NCBI Taxonomy" id="7217"/>
    <lineage>
        <taxon>Eukaryota</taxon>
        <taxon>Metazoa</taxon>
        <taxon>Ecdysozoa</taxon>
        <taxon>Arthropoda</taxon>
        <taxon>Hexapoda</taxon>
        <taxon>Insecta</taxon>
        <taxon>Pterygota</taxon>
        <taxon>Neoptera</taxon>
        <taxon>Endopterygota</taxon>
        <taxon>Diptera</taxon>
        <taxon>Brachycera</taxon>
        <taxon>Muscomorpha</taxon>
        <taxon>Ephydroidea</taxon>
        <taxon>Drosophilidae</taxon>
        <taxon>Drosophila</taxon>
        <taxon>Sophophora</taxon>
    </lineage>
</organism>
<dbReference type="Proteomes" id="UP000007801">
    <property type="component" value="Unassembled WGS sequence"/>
</dbReference>
<dbReference type="InParanoid" id="A0A0P9A6P1"/>
<dbReference type="GO" id="GO:0005615">
    <property type="term" value="C:extracellular space"/>
    <property type="evidence" value="ECO:0007669"/>
    <property type="project" value="TreeGrafter"/>
</dbReference>